<comment type="caution">
    <text evidence="3">The sequence shown here is derived from an EMBL/GenBank/DDBJ whole genome shotgun (WGS) entry which is preliminary data.</text>
</comment>
<evidence type="ECO:0000313" key="4">
    <source>
        <dbReference type="Proteomes" id="UP000187209"/>
    </source>
</evidence>
<feature type="compositionally biased region" description="Acidic residues" evidence="2">
    <location>
        <begin position="116"/>
        <end position="126"/>
    </location>
</feature>
<accession>A0A1R2C6E1</accession>
<sequence>MAEYNSADWENIPNIIPASFISMSKQLYSVENWVKTKEQEETTLSLGLKMMKQEHRLNEKIDNLINEKQVLISQLFNKLELANKEIEKLKEKPKIEEAVVQTDLTSKDLEDHSDISEDEHSEDEDPTLFLKPYQSSLQVNLSANPASLNKLIFERVLKKKKEEKKEANMVKPRMYSLQTFKKLMFKYLNRSKLKSKVLIQEQIIPSIEAKTDEISQKVDDTVSDFQVEIKNLYDQIEFYKSTLTKLYSEVEEKLKDVSKWSERVENKFIEIDQTQEDLKVKSEVMHEDYDILKQFTKRLEDRIGEIVKELKDDIRKKVDSSQKSIRKDLSKSIEEVDVKIEETNKAIEDKYIITTEEYKNAIQVAAVIQENNTKDLSTELSQQISDYRKFYENDMEAFQKLYNENRLELMETDKKIIAEAKKLRNEFDKWVSTVMEPAHISEARIFTVEARVKEEEAARLDQLHFVKDVMRKLFFSLEQAQITSLLPGPRPVSRSENDPNVNLFMKRLGFLKKLVQYSVDQQKSRGNFIRKSSPFANKDQAVRIEDSDAPFLTEKTRFHESR</sequence>
<feature type="compositionally biased region" description="Basic and acidic residues" evidence="2">
    <location>
        <begin position="105"/>
        <end position="115"/>
    </location>
</feature>
<feature type="coiled-coil region" evidence="1">
    <location>
        <begin position="54"/>
        <end position="92"/>
    </location>
</feature>
<gene>
    <name evidence="3" type="ORF">SteCoe_14307</name>
</gene>
<name>A0A1R2C6E1_9CILI</name>
<proteinExistence type="predicted"/>
<evidence type="ECO:0000256" key="2">
    <source>
        <dbReference type="SAM" id="MobiDB-lite"/>
    </source>
</evidence>
<dbReference type="Proteomes" id="UP000187209">
    <property type="component" value="Unassembled WGS sequence"/>
</dbReference>
<reference evidence="3 4" key="1">
    <citation type="submission" date="2016-11" db="EMBL/GenBank/DDBJ databases">
        <title>The macronuclear genome of Stentor coeruleus: a giant cell with tiny introns.</title>
        <authorList>
            <person name="Slabodnick M."/>
            <person name="Ruby J.G."/>
            <person name="Reiff S.B."/>
            <person name="Swart E.C."/>
            <person name="Gosai S."/>
            <person name="Prabakaran S."/>
            <person name="Witkowska E."/>
            <person name="Larue G.E."/>
            <person name="Fisher S."/>
            <person name="Freeman R.M."/>
            <person name="Gunawardena J."/>
            <person name="Chu W."/>
            <person name="Stover N.A."/>
            <person name="Gregory B.D."/>
            <person name="Nowacki M."/>
            <person name="Derisi J."/>
            <person name="Roy S.W."/>
            <person name="Marshall W.F."/>
            <person name="Sood P."/>
        </authorList>
    </citation>
    <scope>NUCLEOTIDE SEQUENCE [LARGE SCALE GENOMIC DNA]</scope>
    <source>
        <strain evidence="3">WM001</strain>
    </source>
</reference>
<feature type="region of interest" description="Disordered" evidence="2">
    <location>
        <begin position="101"/>
        <end position="126"/>
    </location>
</feature>
<dbReference type="EMBL" id="MPUH01000265">
    <property type="protein sequence ID" value="OMJ84567.1"/>
    <property type="molecule type" value="Genomic_DNA"/>
</dbReference>
<evidence type="ECO:0000313" key="3">
    <source>
        <dbReference type="EMBL" id="OMJ84567.1"/>
    </source>
</evidence>
<dbReference type="AlphaFoldDB" id="A0A1R2C6E1"/>
<evidence type="ECO:0000256" key="1">
    <source>
        <dbReference type="SAM" id="Coils"/>
    </source>
</evidence>
<dbReference type="OrthoDB" id="326112at2759"/>
<protein>
    <submittedName>
        <fullName evidence="3">Uncharacterized protein</fullName>
    </submittedName>
</protein>
<organism evidence="3 4">
    <name type="scientific">Stentor coeruleus</name>
    <dbReference type="NCBI Taxonomy" id="5963"/>
    <lineage>
        <taxon>Eukaryota</taxon>
        <taxon>Sar</taxon>
        <taxon>Alveolata</taxon>
        <taxon>Ciliophora</taxon>
        <taxon>Postciliodesmatophora</taxon>
        <taxon>Heterotrichea</taxon>
        <taxon>Heterotrichida</taxon>
        <taxon>Stentoridae</taxon>
        <taxon>Stentor</taxon>
    </lineage>
</organism>
<keyword evidence="4" id="KW-1185">Reference proteome</keyword>
<keyword evidence="1" id="KW-0175">Coiled coil</keyword>